<evidence type="ECO:0000256" key="6">
    <source>
        <dbReference type="ARBA" id="ARBA00022989"/>
    </source>
</evidence>
<dbReference type="InterPro" id="IPR057475">
    <property type="entry name" value="CUT_C"/>
</dbReference>
<feature type="domain" description="ZP" evidence="9">
    <location>
        <begin position="1"/>
        <end position="203"/>
    </location>
</feature>
<name>A0A2A2J9Y9_9BILA</name>
<proteinExistence type="predicted"/>
<dbReference type="InterPro" id="IPR051962">
    <property type="entry name" value="Cuticlin"/>
</dbReference>
<keyword evidence="6 8" id="KW-1133">Transmembrane helix</keyword>
<gene>
    <name evidence="10" type="ORF">WR25_12362</name>
</gene>
<evidence type="ECO:0000259" key="9">
    <source>
        <dbReference type="PROSITE" id="PS51034"/>
    </source>
</evidence>
<accession>A0A2A2J9Y9</accession>
<dbReference type="AlphaFoldDB" id="A0A2A2J9Y9"/>
<keyword evidence="2" id="KW-0193">Cuticle</keyword>
<comment type="caution">
    <text evidence="10">The sequence shown here is derived from an EMBL/GenBank/DDBJ whole genome shotgun (WGS) entry which is preliminary data.</text>
</comment>
<evidence type="ECO:0000256" key="7">
    <source>
        <dbReference type="ARBA" id="ARBA00023136"/>
    </source>
</evidence>
<keyword evidence="11" id="KW-1185">Reference proteome</keyword>
<dbReference type="Pfam" id="PF25057">
    <property type="entry name" value="CUT_N"/>
    <property type="match status" value="1"/>
</dbReference>
<dbReference type="Pfam" id="PF25301">
    <property type="entry name" value="CUT_C"/>
    <property type="match status" value="1"/>
</dbReference>
<evidence type="ECO:0000256" key="4">
    <source>
        <dbReference type="ARBA" id="ARBA00022692"/>
    </source>
</evidence>
<organism evidence="10 11">
    <name type="scientific">Diploscapter pachys</name>
    <dbReference type="NCBI Taxonomy" id="2018661"/>
    <lineage>
        <taxon>Eukaryota</taxon>
        <taxon>Metazoa</taxon>
        <taxon>Ecdysozoa</taxon>
        <taxon>Nematoda</taxon>
        <taxon>Chromadorea</taxon>
        <taxon>Rhabditida</taxon>
        <taxon>Rhabditina</taxon>
        <taxon>Rhabditomorpha</taxon>
        <taxon>Rhabditoidea</taxon>
        <taxon>Rhabditidae</taxon>
        <taxon>Diploscapter</taxon>
    </lineage>
</organism>
<evidence type="ECO:0000256" key="3">
    <source>
        <dbReference type="ARBA" id="ARBA00022475"/>
    </source>
</evidence>
<reference evidence="10 11" key="1">
    <citation type="journal article" date="2017" name="Curr. Biol.">
        <title>Genome architecture and evolution of a unichromosomal asexual nematode.</title>
        <authorList>
            <person name="Fradin H."/>
            <person name="Zegar C."/>
            <person name="Gutwein M."/>
            <person name="Lucas J."/>
            <person name="Kovtun M."/>
            <person name="Corcoran D."/>
            <person name="Baugh L.R."/>
            <person name="Kiontke K."/>
            <person name="Gunsalus K."/>
            <person name="Fitch D.H."/>
            <person name="Piano F."/>
        </authorList>
    </citation>
    <scope>NUCLEOTIDE SEQUENCE [LARGE SCALE GENOMIC DNA]</scope>
    <source>
        <strain evidence="10">PF1309</strain>
    </source>
</reference>
<keyword evidence="7 8" id="KW-0472">Membrane</keyword>
<feature type="transmembrane region" description="Helical" evidence="8">
    <location>
        <begin position="268"/>
        <end position="292"/>
    </location>
</feature>
<sequence>MLVTNNQIEVLVPHEECAVPRRRSLHPSGIILDTSLVVSFHPQFTTSDDRLFHFHCFHQKKKNSKNLEIGTPTKDEKDPSKPTCAYSILRFPGGPSVGLVSLGQTVYHQWKCEQFQNSCLHVRNCALVAGTVRYILIDEQGCSKEPQLLPDLSYLNPNEVGVNVTVFGVVDSSIVHFECELLLQPKQNDICPTRQCSNQTEQPDESTEANRYRSRREAKEIIEPILEVQSQKIEISEFDESPEFANETTCQMANVSEENDSLCINVTVFTVICVAFISLFFTVITLLVVSILQRYRYYNIGQQSP</sequence>
<dbReference type="PANTHER" id="PTHR22907:SF17">
    <property type="entry name" value="ZP DOMAIN-CONTAINING PROTEIN"/>
    <property type="match status" value="1"/>
</dbReference>
<dbReference type="GO" id="GO:0042302">
    <property type="term" value="F:structural constituent of cuticle"/>
    <property type="evidence" value="ECO:0007669"/>
    <property type="project" value="UniProtKB-KW"/>
</dbReference>
<dbReference type="GO" id="GO:0005886">
    <property type="term" value="C:plasma membrane"/>
    <property type="evidence" value="ECO:0007669"/>
    <property type="project" value="UniProtKB-SubCell"/>
</dbReference>
<keyword evidence="3" id="KW-1003">Cell membrane</keyword>
<dbReference type="EMBL" id="LIAE01010581">
    <property type="protein sequence ID" value="PAV58409.1"/>
    <property type="molecule type" value="Genomic_DNA"/>
</dbReference>
<comment type="subcellular location">
    <subcellularLocation>
        <location evidence="1">Cell membrane</location>
        <topology evidence="1">Single-pass type I membrane protein</topology>
    </subcellularLocation>
</comment>
<evidence type="ECO:0000256" key="5">
    <source>
        <dbReference type="ARBA" id="ARBA00022729"/>
    </source>
</evidence>
<evidence type="ECO:0000256" key="2">
    <source>
        <dbReference type="ARBA" id="ARBA00022460"/>
    </source>
</evidence>
<keyword evidence="4 8" id="KW-0812">Transmembrane</keyword>
<dbReference type="PANTHER" id="PTHR22907">
    <property type="entry name" value="GH04558P"/>
    <property type="match status" value="1"/>
</dbReference>
<dbReference type="InterPro" id="IPR001507">
    <property type="entry name" value="ZP_dom"/>
</dbReference>
<dbReference type="Proteomes" id="UP000218231">
    <property type="component" value="Unassembled WGS sequence"/>
</dbReference>
<evidence type="ECO:0000256" key="1">
    <source>
        <dbReference type="ARBA" id="ARBA00004251"/>
    </source>
</evidence>
<dbReference type="PROSITE" id="PS51034">
    <property type="entry name" value="ZP_2"/>
    <property type="match status" value="1"/>
</dbReference>
<keyword evidence="5" id="KW-0732">Signal</keyword>
<dbReference type="OrthoDB" id="5861408at2759"/>
<evidence type="ECO:0000313" key="11">
    <source>
        <dbReference type="Proteomes" id="UP000218231"/>
    </source>
</evidence>
<evidence type="ECO:0000256" key="8">
    <source>
        <dbReference type="SAM" id="Phobius"/>
    </source>
</evidence>
<protein>
    <recommendedName>
        <fullName evidence="9">ZP domain-containing protein</fullName>
    </recommendedName>
</protein>
<dbReference type="SMART" id="SM00241">
    <property type="entry name" value="ZP"/>
    <property type="match status" value="1"/>
</dbReference>
<dbReference type="InterPro" id="IPR056953">
    <property type="entry name" value="CUT_N"/>
</dbReference>
<evidence type="ECO:0000313" key="10">
    <source>
        <dbReference type="EMBL" id="PAV58409.1"/>
    </source>
</evidence>